<comment type="caution">
    <text evidence="5">The sequence shown here is derived from an EMBL/GenBank/DDBJ whole genome shotgun (WGS) entry which is preliminary data.</text>
</comment>
<dbReference type="InterPro" id="IPR001876">
    <property type="entry name" value="Znf_RanBP2"/>
</dbReference>
<evidence type="ECO:0000256" key="2">
    <source>
        <dbReference type="ARBA" id="ARBA00022771"/>
    </source>
</evidence>
<keyword evidence="3" id="KW-0862">Zinc</keyword>
<feature type="domain" description="RanBP2-type" evidence="4">
    <location>
        <begin position="93"/>
        <end position="112"/>
    </location>
</feature>
<evidence type="ECO:0000256" key="3">
    <source>
        <dbReference type="ARBA" id="ARBA00022833"/>
    </source>
</evidence>
<dbReference type="GO" id="GO:0008270">
    <property type="term" value="F:zinc ion binding"/>
    <property type="evidence" value="ECO:0007669"/>
    <property type="project" value="UniProtKB-KW"/>
</dbReference>
<evidence type="ECO:0000256" key="1">
    <source>
        <dbReference type="ARBA" id="ARBA00022723"/>
    </source>
</evidence>
<dbReference type="Proteomes" id="UP000037848">
    <property type="component" value="Unassembled WGS sequence"/>
</dbReference>
<dbReference type="STRING" id="187330.AMS58_07140"/>
<name>A0A0N0LY65_9GAMM</name>
<organism evidence="5 6">
    <name type="scientific">Pseudoalteromonas porphyrae</name>
    <dbReference type="NCBI Taxonomy" id="187330"/>
    <lineage>
        <taxon>Bacteria</taxon>
        <taxon>Pseudomonadati</taxon>
        <taxon>Pseudomonadota</taxon>
        <taxon>Gammaproteobacteria</taxon>
        <taxon>Alteromonadales</taxon>
        <taxon>Pseudoalteromonadaceae</taxon>
        <taxon>Pseudoalteromonas</taxon>
    </lineage>
</organism>
<evidence type="ECO:0000259" key="4">
    <source>
        <dbReference type="PROSITE" id="PS01358"/>
    </source>
</evidence>
<dbReference type="EMBL" id="LHPH01000018">
    <property type="protein sequence ID" value="KPH61371.1"/>
    <property type="molecule type" value="Genomic_DNA"/>
</dbReference>
<dbReference type="InterPro" id="IPR018551">
    <property type="entry name" value="DUF2007"/>
</dbReference>
<reference evidence="5 6" key="1">
    <citation type="submission" date="2015-08" db="EMBL/GenBank/DDBJ databases">
        <title>Draft Genome Sequence of Pseudoalteromonas porphyrae UCD-SED14.</title>
        <authorList>
            <person name="Coil D.A."/>
            <person name="Jospin G."/>
            <person name="Lee R.D."/>
            <person name="Eisen J.A."/>
        </authorList>
    </citation>
    <scope>NUCLEOTIDE SEQUENCE [LARGE SCALE GENOMIC DNA]</scope>
    <source>
        <strain evidence="5 6">UCD-SED14</strain>
    </source>
</reference>
<dbReference type="AlphaFoldDB" id="A0A0N0LY65"/>
<protein>
    <recommendedName>
        <fullName evidence="4">RanBP2-type domain-containing protein</fullName>
    </recommendedName>
</protein>
<dbReference type="RefSeq" id="WP_054455111.1">
    <property type="nucleotide sequence ID" value="NZ_LHPH01000018.1"/>
</dbReference>
<evidence type="ECO:0000313" key="5">
    <source>
        <dbReference type="EMBL" id="KPH61371.1"/>
    </source>
</evidence>
<keyword evidence="2" id="KW-0863">Zinc-finger</keyword>
<accession>A0A0N0LY65</accession>
<dbReference type="OrthoDB" id="9814654at2"/>
<dbReference type="InterPro" id="IPR036443">
    <property type="entry name" value="Znf_RanBP2_sf"/>
</dbReference>
<evidence type="ECO:0000313" key="6">
    <source>
        <dbReference type="Proteomes" id="UP000037848"/>
    </source>
</evidence>
<dbReference type="Pfam" id="PF09413">
    <property type="entry name" value="DUF2007"/>
    <property type="match status" value="1"/>
</dbReference>
<sequence>MQNKITNDSAEQAPFEWLTVYSAADAIEANIVKGLLLNSSIECQLLGESLQGAVGEIPLDQTQVRVQVFAIKERQARQILVNYTQVKQSAPDWVCPNCNEHNGPTFEICWSCRALQND</sequence>
<gene>
    <name evidence="5" type="ORF">ADS77_14780</name>
</gene>
<dbReference type="PATRIC" id="fig|187330.3.peg.1386"/>
<keyword evidence="1" id="KW-0479">Metal-binding</keyword>
<proteinExistence type="predicted"/>
<keyword evidence="6" id="KW-1185">Reference proteome</keyword>
<dbReference type="PROSITE" id="PS01358">
    <property type="entry name" value="ZF_RANBP2_1"/>
    <property type="match status" value="1"/>
</dbReference>
<dbReference type="SUPFAM" id="SSF90209">
    <property type="entry name" value="Ran binding protein zinc finger-like"/>
    <property type="match status" value="1"/>
</dbReference>